<keyword evidence="5" id="KW-1185">Reference proteome</keyword>
<evidence type="ECO:0000256" key="2">
    <source>
        <dbReference type="ARBA" id="ARBA00023002"/>
    </source>
</evidence>
<reference evidence="4" key="1">
    <citation type="submission" date="2022-10" db="EMBL/GenBank/DDBJ databases">
        <title>Hoeflea sp. G2-23, isolated from marine algae.</title>
        <authorList>
            <person name="Kristyanto S."/>
            <person name="Kim J.M."/>
            <person name="Jeon C.O."/>
        </authorList>
    </citation>
    <scope>NUCLEOTIDE SEQUENCE</scope>
    <source>
        <strain evidence="4">G2-23</strain>
    </source>
</reference>
<keyword evidence="3" id="KW-0520">NAD</keyword>
<protein>
    <submittedName>
        <fullName evidence="4">Short-chain dehydrogenase/reductase</fullName>
    </submittedName>
</protein>
<evidence type="ECO:0000313" key="5">
    <source>
        <dbReference type="Proteomes" id="UP001073227"/>
    </source>
</evidence>
<dbReference type="InterPro" id="IPR051122">
    <property type="entry name" value="SDR_DHRS6-like"/>
</dbReference>
<dbReference type="RefSeq" id="WP_267654072.1">
    <property type="nucleotide sequence ID" value="NZ_JAOVZR010000001.1"/>
</dbReference>
<dbReference type="PRINTS" id="PR00081">
    <property type="entry name" value="GDHRDH"/>
</dbReference>
<gene>
    <name evidence="4" type="ORF">OEG84_12480</name>
</gene>
<dbReference type="InterPro" id="IPR036291">
    <property type="entry name" value="NAD(P)-bd_dom_sf"/>
</dbReference>
<comment type="similarity">
    <text evidence="1">Belongs to the short-chain dehydrogenases/reductases (SDR) family.</text>
</comment>
<dbReference type="SUPFAM" id="SSF51735">
    <property type="entry name" value="NAD(P)-binding Rossmann-fold domains"/>
    <property type="match status" value="1"/>
</dbReference>
<dbReference type="PANTHER" id="PTHR43477:SF4">
    <property type="entry name" value="DEHYDROGENASE_REDUCTASE SDR FAMILY MEMBER 6"/>
    <property type="match status" value="1"/>
</dbReference>
<evidence type="ECO:0000313" key="4">
    <source>
        <dbReference type="EMBL" id="MCY0148509.1"/>
    </source>
</evidence>
<evidence type="ECO:0000256" key="3">
    <source>
        <dbReference type="ARBA" id="ARBA00023027"/>
    </source>
</evidence>
<dbReference type="PANTHER" id="PTHR43477">
    <property type="entry name" value="DIHYDROANTICAPSIN 7-DEHYDROGENASE"/>
    <property type="match status" value="1"/>
</dbReference>
<keyword evidence="2" id="KW-0560">Oxidoreductase</keyword>
<comment type="caution">
    <text evidence="4">The sequence shown here is derived from an EMBL/GenBank/DDBJ whole genome shotgun (WGS) entry which is preliminary data.</text>
</comment>
<dbReference type="Proteomes" id="UP001073227">
    <property type="component" value="Unassembled WGS sequence"/>
</dbReference>
<evidence type="ECO:0000256" key="1">
    <source>
        <dbReference type="ARBA" id="ARBA00006484"/>
    </source>
</evidence>
<dbReference type="EMBL" id="JAOVZR010000001">
    <property type="protein sequence ID" value="MCY0148509.1"/>
    <property type="molecule type" value="Genomic_DNA"/>
</dbReference>
<sequence length="255" mass="26204">MALNGRTALVTGASKGIGLATTRLLAQEGCKVIMVARNLDMLNASAREIATETGAMIEVASHDTGNPDTPSALACAFPDVDILVNNSGGVPPGSLAELSLSDIEAGWQPKVFGYLGMIQAFYPLMKQRCSGAIVNVIGMSGERVNAKAIALSGANAALVAMTRALGAESPAHGVRIVGVNPGVTATERARLLWKKQAADEFGDESRWAELVEGLPFGRAAEPGDIANVIAFLASSRAGYISGSVINVDGGSGARP</sequence>
<dbReference type="PRINTS" id="PR00080">
    <property type="entry name" value="SDRFAMILY"/>
</dbReference>
<dbReference type="NCBIfam" id="NF004779">
    <property type="entry name" value="PRK06125.1"/>
    <property type="match status" value="1"/>
</dbReference>
<dbReference type="Pfam" id="PF13561">
    <property type="entry name" value="adh_short_C2"/>
    <property type="match status" value="1"/>
</dbReference>
<organism evidence="4 5">
    <name type="scientific">Hoeflea algicola</name>
    <dbReference type="NCBI Taxonomy" id="2983763"/>
    <lineage>
        <taxon>Bacteria</taxon>
        <taxon>Pseudomonadati</taxon>
        <taxon>Pseudomonadota</taxon>
        <taxon>Alphaproteobacteria</taxon>
        <taxon>Hyphomicrobiales</taxon>
        <taxon>Rhizobiaceae</taxon>
        <taxon>Hoeflea</taxon>
    </lineage>
</organism>
<proteinExistence type="inferred from homology"/>
<dbReference type="InterPro" id="IPR002347">
    <property type="entry name" value="SDR_fam"/>
</dbReference>
<accession>A0ABT3Z9P6</accession>
<dbReference type="Gene3D" id="3.40.50.720">
    <property type="entry name" value="NAD(P)-binding Rossmann-like Domain"/>
    <property type="match status" value="1"/>
</dbReference>
<name>A0ABT3Z9P6_9HYPH</name>